<comment type="caution">
    <text evidence="9">The sequence shown here is derived from an EMBL/GenBank/DDBJ whole genome shotgun (WGS) entry which is preliminary data.</text>
</comment>
<dbReference type="GO" id="GO:0005886">
    <property type="term" value="C:plasma membrane"/>
    <property type="evidence" value="ECO:0007669"/>
    <property type="project" value="TreeGrafter"/>
</dbReference>
<dbReference type="FunFam" id="3.80.10.10:FF:001360">
    <property type="entry name" value="Uncharacterized protein"/>
    <property type="match status" value="1"/>
</dbReference>
<dbReference type="SUPFAM" id="SSF49265">
    <property type="entry name" value="Fibronectin type III"/>
    <property type="match status" value="1"/>
</dbReference>
<evidence type="ECO:0000256" key="3">
    <source>
        <dbReference type="ARBA" id="ARBA00022737"/>
    </source>
</evidence>
<evidence type="ECO:0000256" key="7">
    <source>
        <dbReference type="SAM" id="SignalP"/>
    </source>
</evidence>
<sequence>MAKRALSHLALWTVGALSLLLLCARAACPELCDCPRAHHVLCANRGLRAVAEGSRNLTRLELQFNQIQRLHPKAFRKLVELEELYLGHNRISVLQPGTFRHLQNLRVLHVNDNQLRVLTGEEFGKLKRLVRLRLDKNTLELLSESVFQHFSSLMFLQLEFNQLRHIHHRMLQNLTKLHFLNLSHNKLMQLHEPSLFSRLRSLNTLLLSGNHITHIGARVFHNLRKLTKLSLSNNYILRLENHTLKGLARLRELALDNNKLTDIPAGALEPLTRLERLDLSNNRIVRMDSAVFSRLSRLAVLDLSNNRLRRISGHALASNPALFRLELSGNQWSCDCHMERLKAWMAEMRTRGKLVSALVRCQYPPTLEGKYLEHVSDTELLADWSGSGNCPAETRGSEAQEAEERLKRGRNSVEDMATQKNPMTELRPALSDTESARSSSALVETPATKTFSIGTWKPNDAGTRAGSAPDLKHHAAVSVVVSDACQLNRYITNVSAYSVTFDSITVSWSTPADTCTAPGQTLMFRILFDRFGQPDRFPRYVYTEGSARTVMLRELRPDSTYITCVESVVGGALCHMAPRDHCTGFVTTSPPSAQSDIKLQHVTAAMLATNALLILLVGGVWLGRVIRRRIKSRKSAAHTHVRHMYSTRRPFRAAMATTCVSSEFSGYQSGPRAEDGDLIQFPVERFFDGREEDFSLLVGVWYQLLMDRYAESVIEE</sequence>
<feature type="region of interest" description="Disordered" evidence="5">
    <location>
        <begin position="386"/>
        <end position="420"/>
    </location>
</feature>
<organism evidence="9 10">
    <name type="scientific">Bagarius yarrelli</name>
    <name type="common">Goonch</name>
    <name type="synonym">Bagrus yarrelli</name>
    <dbReference type="NCBI Taxonomy" id="175774"/>
    <lineage>
        <taxon>Eukaryota</taxon>
        <taxon>Metazoa</taxon>
        <taxon>Chordata</taxon>
        <taxon>Craniata</taxon>
        <taxon>Vertebrata</taxon>
        <taxon>Euteleostomi</taxon>
        <taxon>Actinopterygii</taxon>
        <taxon>Neopterygii</taxon>
        <taxon>Teleostei</taxon>
        <taxon>Ostariophysi</taxon>
        <taxon>Siluriformes</taxon>
        <taxon>Sisoridae</taxon>
        <taxon>Sisorinae</taxon>
        <taxon>Bagarius</taxon>
    </lineage>
</organism>
<dbReference type="PROSITE" id="PS51450">
    <property type="entry name" value="LRR"/>
    <property type="match status" value="6"/>
</dbReference>
<feature type="domain" description="Fibronectin type-III" evidence="8">
    <location>
        <begin position="490"/>
        <end position="591"/>
    </location>
</feature>
<evidence type="ECO:0000256" key="4">
    <source>
        <dbReference type="ARBA" id="ARBA00023180"/>
    </source>
</evidence>
<evidence type="ECO:0000313" key="9">
    <source>
        <dbReference type="EMBL" id="TTU60629.1"/>
    </source>
</evidence>
<dbReference type="Proteomes" id="UP000319801">
    <property type="component" value="Unassembled WGS sequence"/>
</dbReference>
<keyword evidence="6" id="KW-1133">Transmembrane helix</keyword>
<evidence type="ECO:0000259" key="8">
    <source>
        <dbReference type="PROSITE" id="PS50853"/>
    </source>
</evidence>
<feature type="signal peptide" evidence="7">
    <location>
        <begin position="1"/>
        <end position="26"/>
    </location>
</feature>
<dbReference type="EMBL" id="VCAZ01000291">
    <property type="protein sequence ID" value="TTU60629.1"/>
    <property type="molecule type" value="Genomic_DNA"/>
</dbReference>
<gene>
    <name evidence="9" type="ORF">Baya_16231</name>
</gene>
<keyword evidence="6" id="KW-0472">Membrane</keyword>
<keyword evidence="1" id="KW-0433">Leucine-rich repeat</keyword>
<dbReference type="CDD" id="cd00063">
    <property type="entry name" value="FN3"/>
    <property type="match status" value="1"/>
</dbReference>
<dbReference type="AlphaFoldDB" id="A0A556VV37"/>
<keyword evidence="3" id="KW-0677">Repeat</keyword>
<evidence type="ECO:0000313" key="10">
    <source>
        <dbReference type="Proteomes" id="UP000319801"/>
    </source>
</evidence>
<dbReference type="SMART" id="SM00365">
    <property type="entry name" value="LRR_SD22"/>
    <property type="match status" value="5"/>
</dbReference>
<evidence type="ECO:0000256" key="2">
    <source>
        <dbReference type="ARBA" id="ARBA00022729"/>
    </source>
</evidence>
<feature type="chain" id="PRO_5022036612" evidence="7">
    <location>
        <begin position="27"/>
        <end position="716"/>
    </location>
</feature>
<dbReference type="PRINTS" id="PR00019">
    <property type="entry name" value="LEURICHRPT"/>
</dbReference>
<dbReference type="FunFam" id="3.80.10.10:FF:000770">
    <property type="entry name" value="Uncharacterized protein"/>
    <property type="match status" value="1"/>
</dbReference>
<proteinExistence type="predicted"/>
<dbReference type="PANTHER" id="PTHR24369">
    <property type="entry name" value="ANTIGEN BSP, PUTATIVE-RELATED"/>
    <property type="match status" value="1"/>
</dbReference>
<dbReference type="Pfam" id="PF13855">
    <property type="entry name" value="LRR_8"/>
    <property type="match status" value="4"/>
</dbReference>
<dbReference type="InterPro" id="IPR050541">
    <property type="entry name" value="LRR_TM_domain-containing"/>
</dbReference>
<protein>
    <submittedName>
        <fullName evidence="9">TLR4 interactor with leucine rich repeats</fullName>
    </submittedName>
</protein>
<dbReference type="Gene3D" id="2.60.40.10">
    <property type="entry name" value="Immunoglobulins"/>
    <property type="match status" value="1"/>
</dbReference>
<dbReference type="InterPro" id="IPR032675">
    <property type="entry name" value="LRR_dom_sf"/>
</dbReference>
<dbReference type="InterPro" id="IPR013783">
    <property type="entry name" value="Ig-like_fold"/>
</dbReference>
<dbReference type="Gene3D" id="3.80.10.10">
    <property type="entry name" value="Ribonuclease Inhibitor"/>
    <property type="match status" value="2"/>
</dbReference>
<reference evidence="9 10" key="1">
    <citation type="journal article" date="2019" name="Genome Biol. Evol.">
        <title>Whole-Genome Sequencing of the Giant Devil Catfish, Bagarius yarrelli.</title>
        <authorList>
            <person name="Jiang W."/>
            <person name="Lv Y."/>
            <person name="Cheng L."/>
            <person name="Yang K."/>
            <person name="Chao B."/>
            <person name="Wang X."/>
            <person name="Li Y."/>
            <person name="Pan X."/>
            <person name="You X."/>
            <person name="Zhang Y."/>
            <person name="Yang J."/>
            <person name="Li J."/>
            <person name="Zhang X."/>
            <person name="Liu S."/>
            <person name="Sun C."/>
            <person name="Yang J."/>
            <person name="Shi Q."/>
        </authorList>
    </citation>
    <scope>NUCLEOTIDE SEQUENCE [LARGE SCALE GENOMIC DNA]</scope>
    <source>
        <strain evidence="9">JWS20170419001</strain>
        <tissue evidence="9">Muscle</tissue>
    </source>
</reference>
<feature type="transmembrane region" description="Helical" evidence="6">
    <location>
        <begin position="602"/>
        <end position="623"/>
    </location>
</feature>
<evidence type="ECO:0000256" key="6">
    <source>
        <dbReference type="SAM" id="Phobius"/>
    </source>
</evidence>
<keyword evidence="2 7" id="KW-0732">Signal</keyword>
<keyword evidence="4" id="KW-0325">Glycoprotein</keyword>
<dbReference type="InterPro" id="IPR003961">
    <property type="entry name" value="FN3_dom"/>
</dbReference>
<name>A0A556VV37_BAGYA</name>
<keyword evidence="6" id="KW-0812">Transmembrane</keyword>
<evidence type="ECO:0000256" key="1">
    <source>
        <dbReference type="ARBA" id="ARBA00022614"/>
    </source>
</evidence>
<dbReference type="PROSITE" id="PS50853">
    <property type="entry name" value="FN3"/>
    <property type="match status" value="1"/>
</dbReference>
<feature type="compositionally biased region" description="Basic and acidic residues" evidence="5">
    <location>
        <begin position="395"/>
        <end position="406"/>
    </location>
</feature>
<dbReference type="OrthoDB" id="2013775at2759"/>
<accession>A0A556VV37</accession>
<dbReference type="InterPro" id="IPR001611">
    <property type="entry name" value="Leu-rich_rpt"/>
</dbReference>
<dbReference type="SUPFAM" id="SSF52058">
    <property type="entry name" value="L domain-like"/>
    <property type="match status" value="1"/>
</dbReference>
<dbReference type="SMART" id="SM00369">
    <property type="entry name" value="LRR_TYP"/>
    <property type="match status" value="11"/>
</dbReference>
<keyword evidence="10" id="KW-1185">Reference proteome</keyword>
<dbReference type="InterPro" id="IPR003591">
    <property type="entry name" value="Leu-rich_rpt_typical-subtyp"/>
</dbReference>
<dbReference type="PANTHER" id="PTHR24369:SF213">
    <property type="entry name" value="INSULIN LIKE GROWTH FACTOR BINDING PROTEIN ACID LABILE SUBUNIT"/>
    <property type="match status" value="1"/>
</dbReference>
<dbReference type="InterPro" id="IPR036116">
    <property type="entry name" value="FN3_sf"/>
</dbReference>
<evidence type="ECO:0000256" key="5">
    <source>
        <dbReference type="SAM" id="MobiDB-lite"/>
    </source>
</evidence>